<protein>
    <submittedName>
        <fullName evidence="2">Uncharacterized protein</fullName>
    </submittedName>
</protein>
<organism evidence="2">
    <name type="scientific">Mustela putorius furo</name>
    <name type="common">European domestic ferret</name>
    <name type="synonym">Mustela furo</name>
    <dbReference type="NCBI Taxonomy" id="9669"/>
    <lineage>
        <taxon>Eukaryota</taxon>
        <taxon>Metazoa</taxon>
        <taxon>Chordata</taxon>
        <taxon>Craniata</taxon>
        <taxon>Vertebrata</taxon>
        <taxon>Euteleostomi</taxon>
        <taxon>Mammalia</taxon>
        <taxon>Eutheria</taxon>
        <taxon>Laurasiatheria</taxon>
        <taxon>Carnivora</taxon>
        <taxon>Caniformia</taxon>
        <taxon>Musteloidea</taxon>
        <taxon>Mustelidae</taxon>
        <taxon>Mustelinae</taxon>
        <taxon>Mustela</taxon>
    </lineage>
</organism>
<evidence type="ECO:0000256" key="1">
    <source>
        <dbReference type="SAM" id="MobiDB-lite"/>
    </source>
</evidence>
<dbReference type="HOGENOM" id="CLU_1926900_0_0_1"/>
<dbReference type="Ensembl" id="ENSMPUT00000014935.1">
    <property type="protein sequence ID" value="ENSMPUP00000014702.1"/>
    <property type="gene ID" value="ENSMPUG00000014811.1"/>
</dbReference>
<evidence type="ECO:0000313" key="2">
    <source>
        <dbReference type="Ensembl" id="ENSMPUP00000014702.1"/>
    </source>
</evidence>
<sequence>MPFGQKHQETMMVVNGCAGQSSGLLIAMYSNPCGVTAYSHSTKVQHFKSQRMLRSSYSTESMTPRGTGSSQKQTRKPPDEKSIGHPPGRHFPQCQDHDCTPRWRFQSVTKKWVITAQAESISAVSFGIWVL</sequence>
<dbReference type="EMBL" id="AEYP01027659">
    <property type="status" value="NOT_ANNOTATED_CDS"/>
    <property type="molecule type" value="Genomic_DNA"/>
</dbReference>
<proteinExistence type="predicted"/>
<name>M3YTP2_MUSPF</name>
<accession>M3YTP2</accession>
<feature type="region of interest" description="Disordered" evidence="1">
    <location>
        <begin position="49"/>
        <end position="96"/>
    </location>
</feature>
<reference evidence="2" key="1">
    <citation type="submission" date="2024-06" db="UniProtKB">
        <authorList>
            <consortium name="Ensembl"/>
        </authorList>
    </citation>
    <scope>IDENTIFICATION</scope>
</reference>
<dbReference type="InParanoid" id="M3YTP2"/>
<feature type="compositionally biased region" description="Polar residues" evidence="1">
    <location>
        <begin position="52"/>
        <end position="72"/>
    </location>
</feature>
<dbReference type="AlphaFoldDB" id="M3YTP2"/>